<evidence type="ECO:0000313" key="2">
    <source>
        <dbReference type="Proteomes" id="UP000244911"/>
    </source>
</evidence>
<reference evidence="1 2" key="1">
    <citation type="submission" date="2018-03" db="EMBL/GenBank/DDBJ databases">
        <authorList>
            <person name="Keele B.F."/>
        </authorList>
    </citation>
    <scope>NUCLEOTIDE SEQUENCE [LARGE SCALE GENOMIC DNA]</scope>
    <source>
        <strain evidence="1 2">CECT 8811</strain>
    </source>
</reference>
<accession>A0A2R8AJM9</accession>
<dbReference type="AlphaFoldDB" id="A0A2R8AJM9"/>
<name>A0A2R8AJM9_9RHOB</name>
<keyword evidence="2" id="KW-1185">Reference proteome</keyword>
<evidence type="ECO:0000313" key="1">
    <source>
        <dbReference type="EMBL" id="SPF76268.1"/>
    </source>
</evidence>
<protein>
    <submittedName>
        <fullName evidence="1">Uncharacterized protein</fullName>
    </submittedName>
</protein>
<dbReference type="EMBL" id="OMOI01000001">
    <property type="protein sequence ID" value="SPF76268.1"/>
    <property type="molecule type" value="Genomic_DNA"/>
</dbReference>
<dbReference type="Proteomes" id="UP000244911">
    <property type="component" value="Unassembled WGS sequence"/>
</dbReference>
<proteinExistence type="predicted"/>
<sequence>MDLLEQVADKLAQEVLDATRMTGNDALVDEVKKTIGASSTTLEEAFMTAVRIRRAEARGRDALRRLLKNEKLD</sequence>
<gene>
    <name evidence="1" type="ORF">ALP8811_01270</name>
</gene>
<dbReference type="RefSeq" id="WP_108856287.1">
    <property type="nucleotide sequence ID" value="NZ_OMOI01000001.1"/>
</dbReference>
<organism evidence="1 2">
    <name type="scientific">Aliiroseovarius pelagivivens</name>
    <dbReference type="NCBI Taxonomy" id="1639690"/>
    <lineage>
        <taxon>Bacteria</taxon>
        <taxon>Pseudomonadati</taxon>
        <taxon>Pseudomonadota</taxon>
        <taxon>Alphaproteobacteria</taxon>
        <taxon>Rhodobacterales</taxon>
        <taxon>Paracoccaceae</taxon>
        <taxon>Aliiroseovarius</taxon>
    </lineage>
</organism>
<dbReference type="OrthoDB" id="7876148at2"/>